<evidence type="ECO:0000313" key="1">
    <source>
        <dbReference type="EMBL" id="PCG08680.1"/>
    </source>
</evidence>
<accession>A0A2A4HWD9</accession>
<proteinExistence type="predicted"/>
<keyword evidence="2" id="KW-1185">Reference proteome</keyword>
<comment type="caution">
    <text evidence="1">The sequence shown here is derived from an EMBL/GenBank/DDBJ whole genome shotgun (WGS) entry which is preliminary data.</text>
</comment>
<dbReference type="Proteomes" id="UP000218784">
    <property type="component" value="Unassembled WGS sequence"/>
</dbReference>
<gene>
    <name evidence="1" type="ORF">COA17_11020</name>
</gene>
<name>A0A2A4HWD9_9SPHN</name>
<dbReference type="AlphaFoldDB" id="A0A2A4HWD9"/>
<sequence>MAPPAPRAGWHTLAPVILSVMTFLVTLATIVFYGGQMTQRIGETERRVVQLEQRADRRDGELQDLGRQLARVDAKLDLLIDRLPKHP</sequence>
<evidence type="ECO:0000313" key="2">
    <source>
        <dbReference type="Proteomes" id="UP000218784"/>
    </source>
</evidence>
<reference evidence="1 2" key="1">
    <citation type="submission" date="2017-09" db="EMBL/GenBank/DDBJ databases">
        <title>Sphingomonas ginsenosidimutans KACC 14949, whole genome shotgun sequence.</title>
        <authorList>
            <person name="Feng G."/>
            <person name="Zhu H."/>
        </authorList>
    </citation>
    <scope>NUCLEOTIDE SEQUENCE [LARGE SCALE GENOMIC DNA]</scope>
    <source>
        <strain evidence="1 2">KACC 14949</strain>
    </source>
</reference>
<protein>
    <submittedName>
        <fullName evidence="1">Uncharacterized protein</fullName>
    </submittedName>
</protein>
<organism evidence="1 2">
    <name type="scientific">Sphingomonas ginsenosidimutans</name>
    <dbReference type="NCBI Taxonomy" id="862134"/>
    <lineage>
        <taxon>Bacteria</taxon>
        <taxon>Pseudomonadati</taxon>
        <taxon>Pseudomonadota</taxon>
        <taxon>Alphaproteobacteria</taxon>
        <taxon>Sphingomonadales</taxon>
        <taxon>Sphingomonadaceae</taxon>
        <taxon>Sphingomonas</taxon>
    </lineage>
</organism>
<dbReference type="EMBL" id="NWVD01000004">
    <property type="protein sequence ID" value="PCG08680.1"/>
    <property type="molecule type" value="Genomic_DNA"/>
</dbReference>